<proteinExistence type="predicted"/>
<dbReference type="PROSITE" id="PS51257">
    <property type="entry name" value="PROKAR_LIPOPROTEIN"/>
    <property type="match status" value="1"/>
</dbReference>
<dbReference type="Proteomes" id="UP000244197">
    <property type="component" value="Unassembled WGS sequence"/>
</dbReference>
<dbReference type="AlphaFoldDB" id="A0A2T5ERN9"/>
<evidence type="ECO:0000313" key="2">
    <source>
        <dbReference type="Proteomes" id="UP000244197"/>
    </source>
</evidence>
<gene>
    <name evidence="1" type="ORF">CWO07_18735</name>
</gene>
<dbReference type="RefSeq" id="WP_108188079.1">
    <property type="nucleotide sequence ID" value="NZ_PIFK01000042.1"/>
</dbReference>
<sequence length="113" mass="12665">MRHETSKSFLLVATSIFLFGCAGGPIKTATKFTSYKDFQPVPDGGVDLVWARIRLRDAQRLSSKLDDYDSVVIDREAGNKEFSTMIDSLDDAKDAINYWVERLGDTLQNIDDA</sequence>
<evidence type="ECO:0000313" key="1">
    <source>
        <dbReference type="EMBL" id="PTP28378.1"/>
    </source>
</evidence>
<accession>A0A2T5ERN9</accession>
<organism evidence="1 2">
    <name type="scientific">Vibrio splendidus</name>
    <dbReference type="NCBI Taxonomy" id="29497"/>
    <lineage>
        <taxon>Bacteria</taxon>
        <taxon>Pseudomonadati</taxon>
        <taxon>Pseudomonadota</taxon>
        <taxon>Gammaproteobacteria</taxon>
        <taxon>Vibrionales</taxon>
        <taxon>Vibrionaceae</taxon>
        <taxon>Vibrio</taxon>
    </lineage>
</organism>
<name>A0A2T5ERN9_VIBSP</name>
<reference evidence="1 2" key="1">
    <citation type="submission" date="2017-11" db="EMBL/GenBank/DDBJ databases">
        <title>Population delineation of vibrios coincides with oyster pathogenicity.</title>
        <authorList>
            <person name="Bruto M."/>
            <person name="Labreuche Y."/>
            <person name="James A."/>
            <person name="Piel D."/>
            <person name="Chenivesse S."/>
            <person name="Petton B."/>
            <person name="Polz M.F."/>
            <person name="Le Roux F."/>
        </authorList>
    </citation>
    <scope>NUCLEOTIDE SEQUENCE [LARGE SCALE GENOMIC DNA]</scope>
    <source>
        <strain evidence="1 2">FF_144</strain>
    </source>
</reference>
<dbReference type="EMBL" id="PIFK01000042">
    <property type="protein sequence ID" value="PTP28378.1"/>
    <property type="molecule type" value="Genomic_DNA"/>
</dbReference>
<protein>
    <submittedName>
        <fullName evidence="1">Uncharacterized protein</fullName>
    </submittedName>
</protein>
<comment type="caution">
    <text evidence="1">The sequence shown here is derived from an EMBL/GenBank/DDBJ whole genome shotgun (WGS) entry which is preliminary data.</text>
</comment>